<reference evidence="1" key="1">
    <citation type="submission" date="2020-10" db="EMBL/GenBank/DDBJ databases">
        <authorList>
            <person name="Gilroy R."/>
        </authorList>
    </citation>
    <scope>NUCLEOTIDE SEQUENCE</scope>
    <source>
        <strain evidence="1">ChiGjej1B1-24693</strain>
    </source>
</reference>
<gene>
    <name evidence="1" type="ORF">IAA98_05820</name>
</gene>
<evidence type="ECO:0000313" key="1">
    <source>
        <dbReference type="EMBL" id="HIT75081.1"/>
    </source>
</evidence>
<proteinExistence type="predicted"/>
<protein>
    <submittedName>
        <fullName evidence="1">Uncharacterized protein</fullName>
    </submittedName>
</protein>
<dbReference type="AlphaFoldDB" id="A0A9D1GX48"/>
<evidence type="ECO:0000313" key="2">
    <source>
        <dbReference type="Proteomes" id="UP000886842"/>
    </source>
</evidence>
<accession>A0A9D1GX48</accession>
<organism evidence="1 2">
    <name type="scientific">Candidatus Avipropionibacterium avicola</name>
    <dbReference type="NCBI Taxonomy" id="2840701"/>
    <lineage>
        <taxon>Bacteria</taxon>
        <taxon>Bacillati</taxon>
        <taxon>Actinomycetota</taxon>
        <taxon>Actinomycetes</taxon>
        <taxon>Propionibacteriales</taxon>
        <taxon>Propionibacteriaceae</taxon>
        <taxon>Propionibacteriaceae incertae sedis</taxon>
        <taxon>Candidatus Avipropionibacterium</taxon>
    </lineage>
</organism>
<reference evidence="1" key="2">
    <citation type="journal article" date="2021" name="PeerJ">
        <title>Extensive microbial diversity within the chicken gut microbiome revealed by metagenomics and culture.</title>
        <authorList>
            <person name="Gilroy R."/>
            <person name="Ravi A."/>
            <person name="Getino M."/>
            <person name="Pursley I."/>
            <person name="Horton D.L."/>
            <person name="Alikhan N.F."/>
            <person name="Baker D."/>
            <person name="Gharbi K."/>
            <person name="Hall N."/>
            <person name="Watson M."/>
            <person name="Adriaenssens E.M."/>
            <person name="Foster-Nyarko E."/>
            <person name="Jarju S."/>
            <person name="Secka A."/>
            <person name="Antonio M."/>
            <person name="Oren A."/>
            <person name="Chaudhuri R.R."/>
            <person name="La Ragione R."/>
            <person name="Hildebrand F."/>
            <person name="Pallen M.J."/>
        </authorList>
    </citation>
    <scope>NUCLEOTIDE SEQUENCE</scope>
    <source>
        <strain evidence="1">ChiGjej1B1-24693</strain>
    </source>
</reference>
<dbReference type="Proteomes" id="UP000886842">
    <property type="component" value="Unassembled WGS sequence"/>
</dbReference>
<comment type="caution">
    <text evidence="1">The sequence shown here is derived from an EMBL/GenBank/DDBJ whole genome shotgun (WGS) entry which is preliminary data.</text>
</comment>
<name>A0A9D1GX48_9ACTN</name>
<sequence length="45" mass="4977">MRRGSYVVLDSDVEEAFSTSSVLSIPFTLDFVAPPLFEAVAKIDR</sequence>
<dbReference type="Gene3D" id="3.40.50.1980">
    <property type="entry name" value="Nitrogenase molybdenum iron protein domain"/>
    <property type="match status" value="1"/>
</dbReference>
<dbReference type="EMBL" id="DVLP01000177">
    <property type="protein sequence ID" value="HIT75081.1"/>
    <property type="molecule type" value="Genomic_DNA"/>
</dbReference>